<organism evidence="2 3">
    <name type="scientific">Dibothriocephalus latus</name>
    <name type="common">Fish tapeworm</name>
    <name type="synonym">Diphyllobothrium latum</name>
    <dbReference type="NCBI Taxonomy" id="60516"/>
    <lineage>
        <taxon>Eukaryota</taxon>
        <taxon>Metazoa</taxon>
        <taxon>Spiralia</taxon>
        <taxon>Lophotrochozoa</taxon>
        <taxon>Platyhelminthes</taxon>
        <taxon>Cestoda</taxon>
        <taxon>Eucestoda</taxon>
        <taxon>Diphyllobothriidea</taxon>
        <taxon>Diphyllobothriidae</taxon>
        <taxon>Dibothriocephalus</taxon>
    </lineage>
</organism>
<proteinExistence type="predicted"/>
<feature type="compositionally biased region" description="Polar residues" evidence="1">
    <location>
        <begin position="1"/>
        <end position="14"/>
    </location>
</feature>
<protein>
    <submittedName>
        <fullName evidence="2">Uncharacterized protein</fullName>
    </submittedName>
</protein>
<gene>
    <name evidence="2" type="ORF">DILT_LOCUS55</name>
</gene>
<feature type="region of interest" description="Disordered" evidence="1">
    <location>
        <begin position="1"/>
        <end position="22"/>
    </location>
</feature>
<dbReference type="Proteomes" id="UP000281553">
    <property type="component" value="Unassembled WGS sequence"/>
</dbReference>
<evidence type="ECO:0000313" key="3">
    <source>
        <dbReference type="Proteomes" id="UP000281553"/>
    </source>
</evidence>
<keyword evidence="3" id="KW-1185">Reference proteome</keyword>
<dbReference type="EMBL" id="UYRU01000232">
    <property type="protein sequence ID" value="VDK29752.1"/>
    <property type="molecule type" value="Genomic_DNA"/>
</dbReference>
<reference evidence="2 3" key="1">
    <citation type="submission" date="2018-11" db="EMBL/GenBank/DDBJ databases">
        <authorList>
            <consortium name="Pathogen Informatics"/>
        </authorList>
    </citation>
    <scope>NUCLEOTIDE SEQUENCE [LARGE SCALE GENOMIC DNA]</scope>
</reference>
<dbReference type="AlphaFoldDB" id="A0A3P6P002"/>
<evidence type="ECO:0000256" key="1">
    <source>
        <dbReference type="SAM" id="MobiDB-lite"/>
    </source>
</evidence>
<sequence length="91" mass="10130">MPARDLQNSSSSSVDGVENRTPKARRDDKVLFLRQLLETTNDVDQICAFIQLGWTEHGYCAELFAKVMWGMPEAAKNTLLKSLTAQGVDTV</sequence>
<name>A0A3P6P002_DIBLA</name>
<evidence type="ECO:0000313" key="2">
    <source>
        <dbReference type="EMBL" id="VDK29752.1"/>
    </source>
</evidence>
<accession>A0A3P6P002</accession>